<evidence type="ECO:0000313" key="3">
    <source>
        <dbReference type="EMBL" id="AXL21368.1"/>
    </source>
</evidence>
<dbReference type="Pfam" id="PF08348">
    <property type="entry name" value="PAS_6"/>
    <property type="match status" value="1"/>
</dbReference>
<name>A0A346AZS5_9FIRM</name>
<reference evidence="3 4" key="1">
    <citation type="submission" date="2018-05" db="EMBL/GenBank/DDBJ databases">
        <title>Complete genome sequence of Megasphaera sp. AJH120T, isolated from the ceca of a chicken.</title>
        <authorList>
            <person name="Maki J."/>
            <person name="Looft T."/>
        </authorList>
    </citation>
    <scope>NUCLEOTIDE SEQUENCE [LARGE SCALE GENOMIC DNA]</scope>
    <source>
        <strain evidence="3 4">AJH120</strain>
    </source>
</reference>
<dbReference type="EMBL" id="CP029462">
    <property type="protein sequence ID" value="AXL21368.1"/>
    <property type="molecule type" value="Genomic_DNA"/>
</dbReference>
<dbReference type="InterPro" id="IPR039446">
    <property type="entry name" value="DauR-like"/>
</dbReference>
<dbReference type="InterPro" id="IPR013559">
    <property type="entry name" value="YheO"/>
</dbReference>
<evidence type="ECO:0000259" key="2">
    <source>
        <dbReference type="Pfam" id="PF13309"/>
    </source>
</evidence>
<sequence length="224" mass="25195">MRKLETYIPLVEFLGKALGEHCEVVLHDVSNPEHSIVAIANGHLSGRSIGGSLTDMVLKLLRQGDKEQTQYVVNYHGKGSTGHLFRSSSYFIRSDEGSIIGVLCLNYDVQPYITAREIIDKEILKGLKLEEFLPASHEDAVPADAVENLYKNAGDAIESMIDKRLAEYPVEPKRLSMKERIQVSHDLNEDGLFLLKGGISALAERLEVSEPTVYRYLQRIRREE</sequence>
<evidence type="ECO:0000259" key="1">
    <source>
        <dbReference type="Pfam" id="PF08348"/>
    </source>
</evidence>
<organism evidence="3 4">
    <name type="scientific">Megasphaera stantonii</name>
    <dbReference type="NCBI Taxonomy" id="2144175"/>
    <lineage>
        <taxon>Bacteria</taxon>
        <taxon>Bacillati</taxon>
        <taxon>Bacillota</taxon>
        <taxon>Negativicutes</taxon>
        <taxon>Veillonellales</taxon>
        <taxon>Veillonellaceae</taxon>
        <taxon>Megasphaera</taxon>
    </lineage>
</organism>
<gene>
    <name evidence="3" type="ORF">DKB62_07230</name>
</gene>
<protein>
    <submittedName>
        <fullName evidence="3">Transcriptional regulator</fullName>
    </submittedName>
</protein>
<feature type="domain" description="Transcriptional regulator DauR-like HTH" evidence="2">
    <location>
        <begin position="157"/>
        <end position="217"/>
    </location>
</feature>
<proteinExistence type="predicted"/>
<dbReference type="PANTHER" id="PTHR35568">
    <property type="entry name" value="TRANSCRIPTIONAL REGULATOR DAUR"/>
    <property type="match status" value="1"/>
</dbReference>
<dbReference type="Pfam" id="PF13309">
    <property type="entry name" value="HTH_22"/>
    <property type="match status" value="1"/>
</dbReference>
<dbReference type="OrthoDB" id="9796595at2"/>
<dbReference type="InterPro" id="IPR039445">
    <property type="entry name" value="DauR-like_HTH"/>
</dbReference>
<evidence type="ECO:0000313" key="4">
    <source>
        <dbReference type="Proteomes" id="UP000254337"/>
    </source>
</evidence>
<dbReference type="AlphaFoldDB" id="A0A346AZS5"/>
<dbReference type="KEGG" id="meg:DKB62_07230"/>
<accession>A0A346AZS5</accession>
<keyword evidence="4" id="KW-1185">Reference proteome</keyword>
<dbReference type="PANTHER" id="PTHR35568:SF1">
    <property type="entry name" value="TRANSCRIPTIONAL REGULATOR DAUR"/>
    <property type="match status" value="1"/>
</dbReference>
<dbReference type="RefSeq" id="WP_107195612.1">
    <property type="nucleotide sequence ID" value="NZ_CP029462.1"/>
</dbReference>
<dbReference type="Proteomes" id="UP000254337">
    <property type="component" value="Chromosome"/>
</dbReference>
<feature type="domain" description="YheO-like" evidence="1">
    <location>
        <begin position="4"/>
        <end position="117"/>
    </location>
</feature>